<dbReference type="AlphaFoldDB" id="A0A2P8FKR6"/>
<dbReference type="OrthoDB" id="6293260at2"/>
<dbReference type="PANTHER" id="PTHR43792">
    <property type="entry name" value="GNAT FAMILY, PUTATIVE (AFU_ORTHOLOGUE AFUA_3G00765)-RELATED-RELATED"/>
    <property type="match status" value="1"/>
</dbReference>
<dbReference type="Proteomes" id="UP000240418">
    <property type="component" value="Unassembled WGS sequence"/>
</dbReference>
<feature type="domain" description="N-acetyltransferase" evidence="1">
    <location>
        <begin position="11"/>
        <end position="166"/>
    </location>
</feature>
<keyword evidence="2" id="KW-0808">Transferase</keyword>
<sequence>MTAPTLTTSRLTLRHHRLEDFEPMTKHFASDWAKYMGGPISDDELWRWLGAEVVSWDWLGFGSWAVDLTATGALIGQVGINKPPRFPEIELGWCVFPEAQQKGYAFEAATAVRDWAFDVAGHSTLVSYIDADNAASIALAERLGALRDDIAERPEPDDLVYRHIAGDRDGGMEAYA</sequence>
<evidence type="ECO:0000259" key="1">
    <source>
        <dbReference type="PROSITE" id="PS51186"/>
    </source>
</evidence>
<dbReference type="InterPro" id="IPR016181">
    <property type="entry name" value="Acyl_CoA_acyltransferase"/>
</dbReference>
<dbReference type="PROSITE" id="PS51186">
    <property type="entry name" value="GNAT"/>
    <property type="match status" value="1"/>
</dbReference>
<name>A0A2P8FKR6_9RHOB</name>
<proteinExistence type="predicted"/>
<dbReference type="PANTHER" id="PTHR43792:SF1">
    <property type="entry name" value="N-ACETYLTRANSFERASE DOMAIN-CONTAINING PROTEIN"/>
    <property type="match status" value="1"/>
</dbReference>
<dbReference type="SUPFAM" id="SSF55729">
    <property type="entry name" value="Acyl-CoA N-acyltransferases (Nat)"/>
    <property type="match status" value="1"/>
</dbReference>
<gene>
    <name evidence="2" type="ORF">CLV88_101716</name>
</gene>
<evidence type="ECO:0000313" key="2">
    <source>
        <dbReference type="EMBL" id="PSL22289.1"/>
    </source>
</evidence>
<accession>A0A2P8FKR6</accession>
<dbReference type="GO" id="GO:0016747">
    <property type="term" value="F:acyltransferase activity, transferring groups other than amino-acyl groups"/>
    <property type="evidence" value="ECO:0007669"/>
    <property type="project" value="InterPro"/>
</dbReference>
<dbReference type="RefSeq" id="WP_106606951.1">
    <property type="nucleotide sequence ID" value="NZ_PYGJ01000001.1"/>
</dbReference>
<protein>
    <submittedName>
        <fullName evidence="2">RimJ/RimL family protein N-acetyltransferase</fullName>
    </submittedName>
</protein>
<dbReference type="EMBL" id="PYGJ01000001">
    <property type="protein sequence ID" value="PSL22289.1"/>
    <property type="molecule type" value="Genomic_DNA"/>
</dbReference>
<comment type="caution">
    <text evidence="2">The sequence shown here is derived from an EMBL/GenBank/DDBJ whole genome shotgun (WGS) entry which is preliminary data.</text>
</comment>
<evidence type="ECO:0000313" key="3">
    <source>
        <dbReference type="Proteomes" id="UP000240418"/>
    </source>
</evidence>
<dbReference type="Gene3D" id="3.40.630.30">
    <property type="match status" value="1"/>
</dbReference>
<keyword evidence="3" id="KW-1185">Reference proteome</keyword>
<dbReference type="Pfam" id="PF13302">
    <property type="entry name" value="Acetyltransf_3"/>
    <property type="match status" value="1"/>
</dbReference>
<reference evidence="2 3" key="1">
    <citation type="submission" date="2018-03" db="EMBL/GenBank/DDBJ databases">
        <title>Genomic Encyclopedia of Archaeal and Bacterial Type Strains, Phase II (KMG-II): from individual species to whole genera.</title>
        <authorList>
            <person name="Goeker M."/>
        </authorList>
    </citation>
    <scope>NUCLEOTIDE SEQUENCE [LARGE SCALE GENOMIC DNA]</scope>
    <source>
        <strain evidence="2 3">DSM 100673</strain>
    </source>
</reference>
<dbReference type="InterPro" id="IPR000182">
    <property type="entry name" value="GNAT_dom"/>
</dbReference>
<organism evidence="2 3">
    <name type="scientific">Shimia abyssi</name>
    <dbReference type="NCBI Taxonomy" id="1662395"/>
    <lineage>
        <taxon>Bacteria</taxon>
        <taxon>Pseudomonadati</taxon>
        <taxon>Pseudomonadota</taxon>
        <taxon>Alphaproteobacteria</taxon>
        <taxon>Rhodobacterales</taxon>
        <taxon>Roseobacteraceae</taxon>
    </lineage>
</organism>
<dbReference type="InterPro" id="IPR051531">
    <property type="entry name" value="N-acetyltransferase"/>
</dbReference>